<reference evidence="2" key="1">
    <citation type="journal article" date="2018" name="Int. J. Syst. Evol. Microbiol.">
        <title>Jatrophihabitans telluris sp. nov., isolated from sediment soil of lava forest wetlands and the emended description of the genus Jatrophihabitans.</title>
        <authorList>
            <person name="Lee K.C."/>
            <person name="Suh M.K."/>
            <person name="Eom M.K."/>
            <person name="Kim K.K."/>
            <person name="Kim J.S."/>
            <person name="Kim D.S."/>
            <person name="Ko S.H."/>
            <person name="Shin Y.K."/>
            <person name="Lee J.S."/>
        </authorList>
    </citation>
    <scope>NUCLEOTIDE SEQUENCE</scope>
    <source>
        <strain evidence="2">N237</strain>
    </source>
</reference>
<keyword evidence="3" id="KW-1185">Reference proteome</keyword>
<protein>
    <submittedName>
        <fullName evidence="2">Uncharacterized protein</fullName>
    </submittedName>
</protein>
<evidence type="ECO:0000313" key="2">
    <source>
        <dbReference type="EMBL" id="UQX87978.1"/>
    </source>
</evidence>
<sequence length="533" mass="54760">MSEPLLSEGTDLAQIIADIRAEHGDAATIIYHDCVRRGGVGGFFAREVHRVAYRIAADGAFASDSATTESGSTDFAPSENWTTDFSLPHSPDMTEETAAVDSFEALLAAADAAENQVSSGGHAFTESSRDEFAALLRSALANPTSPGDAADDAVAHTVHDGQDASDFEPVTIISGRQVAPFIPPAIDRNTASLVTTTHPVAPAAQPVASAAAIAAASSGRHRAAHQAENENVQDTETGQPQAEHTATPRVRLASVPAPLASVTELVSETDKGRRQVLAQLAELGVPADIADEVPGNHIYEAVQNLLGLIPAAPSLPRRAGDVIAIVGELTPALRTAAAVAAQLRIPESSILIGGLAGHPAAALFEATEESRARLISGVGQARVLRSELRTRDVASVVVVATDTVELEPDDPWAAEMLEALQPTTSWLVLDSNAKVGDAQAELLRLGGIDSVALYSARASKSPASAFALGLPVTMIDGRTANAGAWASMMFAALPQLSAGSDTGQSAVSDSATPGASSSPAPSAGRRAAAHGSH</sequence>
<organism evidence="2 3">
    <name type="scientific">Jatrophihabitans telluris</name>
    <dbReference type="NCBI Taxonomy" id="2038343"/>
    <lineage>
        <taxon>Bacteria</taxon>
        <taxon>Bacillati</taxon>
        <taxon>Actinomycetota</taxon>
        <taxon>Actinomycetes</taxon>
        <taxon>Jatrophihabitantales</taxon>
        <taxon>Jatrophihabitantaceae</taxon>
        <taxon>Jatrophihabitans</taxon>
    </lineage>
</organism>
<feature type="compositionally biased region" description="Low complexity" evidence="1">
    <location>
        <begin position="508"/>
        <end position="533"/>
    </location>
</feature>
<proteinExistence type="predicted"/>
<dbReference type="Proteomes" id="UP001056336">
    <property type="component" value="Chromosome"/>
</dbReference>
<feature type="compositionally biased region" description="Polar residues" evidence="1">
    <location>
        <begin position="229"/>
        <end position="244"/>
    </location>
</feature>
<feature type="region of interest" description="Disordered" evidence="1">
    <location>
        <begin position="220"/>
        <end position="246"/>
    </location>
</feature>
<evidence type="ECO:0000313" key="3">
    <source>
        <dbReference type="Proteomes" id="UP001056336"/>
    </source>
</evidence>
<dbReference type="EMBL" id="CP097332">
    <property type="protein sequence ID" value="UQX87978.1"/>
    <property type="molecule type" value="Genomic_DNA"/>
</dbReference>
<feature type="region of interest" description="Disordered" evidence="1">
    <location>
        <begin position="64"/>
        <end position="88"/>
    </location>
</feature>
<name>A0ABY4QWB7_9ACTN</name>
<dbReference type="RefSeq" id="WP_249771032.1">
    <property type="nucleotide sequence ID" value="NZ_CP097332.1"/>
</dbReference>
<gene>
    <name evidence="2" type="ORF">M6D93_16985</name>
</gene>
<reference evidence="2" key="2">
    <citation type="submission" date="2022-05" db="EMBL/GenBank/DDBJ databases">
        <authorList>
            <person name="Kim J.-S."/>
            <person name="Lee K."/>
            <person name="Suh M."/>
            <person name="Eom M."/>
            <person name="Kim J.-S."/>
            <person name="Kim D.-S."/>
            <person name="Ko S.-H."/>
            <person name="Shin Y."/>
            <person name="Lee J.-S."/>
        </authorList>
    </citation>
    <scope>NUCLEOTIDE SEQUENCE</scope>
    <source>
        <strain evidence="2">N237</strain>
    </source>
</reference>
<feature type="compositionally biased region" description="Polar residues" evidence="1">
    <location>
        <begin position="64"/>
        <end position="85"/>
    </location>
</feature>
<feature type="region of interest" description="Disordered" evidence="1">
    <location>
        <begin position="500"/>
        <end position="533"/>
    </location>
</feature>
<accession>A0ABY4QWB7</accession>
<evidence type="ECO:0000256" key="1">
    <source>
        <dbReference type="SAM" id="MobiDB-lite"/>
    </source>
</evidence>